<comment type="caution">
    <text evidence="1">The sequence shown here is derived from an EMBL/GenBank/DDBJ whole genome shotgun (WGS) entry which is preliminary data.</text>
</comment>
<keyword evidence="2" id="KW-1185">Reference proteome</keyword>
<sequence>MNVAALARAGYRLESGVLMAADVPAGASA</sequence>
<dbReference type="Proteomes" id="UP001236806">
    <property type="component" value="Unassembled WGS sequence"/>
</dbReference>
<reference evidence="1 2" key="1">
    <citation type="submission" date="2023-07" db="EMBL/GenBank/DDBJ databases">
        <title>Comparative genomics of wheat-associated soil bacteria to identify genetic determinants of phenazine resistance.</title>
        <authorList>
            <person name="Mouncey N."/>
        </authorList>
    </citation>
    <scope>NUCLEOTIDE SEQUENCE [LARGE SCALE GENOMIC DNA]</scope>
    <source>
        <strain evidence="1 2">W1I3</strain>
    </source>
</reference>
<gene>
    <name evidence="1" type="ORF">QFZ36_001891</name>
</gene>
<accession>A0ABU0PK50</accession>
<dbReference type="EMBL" id="JAUSXB010000001">
    <property type="protein sequence ID" value="MDQ0674330.1"/>
    <property type="molecule type" value="Genomic_DNA"/>
</dbReference>
<organism evidence="1 2">
    <name type="scientific">Pseudarthrobacter siccitolerans</name>
    <dbReference type="NCBI Taxonomy" id="861266"/>
    <lineage>
        <taxon>Bacteria</taxon>
        <taxon>Bacillati</taxon>
        <taxon>Actinomycetota</taxon>
        <taxon>Actinomycetes</taxon>
        <taxon>Micrococcales</taxon>
        <taxon>Micrococcaceae</taxon>
        <taxon>Pseudarthrobacter</taxon>
    </lineage>
</organism>
<evidence type="ECO:0000313" key="2">
    <source>
        <dbReference type="Proteomes" id="UP001236806"/>
    </source>
</evidence>
<protein>
    <submittedName>
        <fullName evidence="1">Uncharacterized protein</fullName>
    </submittedName>
</protein>
<name>A0ABU0PK50_9MICC</name>
<proteinExistence type="predicted"/>
<evidence type="ECO:0000313" key="1">
    <source>
        <dbReference type="EMBL" id="MDQ0674330.1"/>
    </source>
</evidence>